<dbReference type="Gene3D" id="3.30.565.10">
    <property type="entry name" value="Histidine kinase-like ATPase, C-terminal domain"/>
    <property type="match status" value="1"/>
</dbReference>
<evidence type="ECO:0000256" key="1">
    <source>
        <dbReference type="SAM" id="Phobius"/>
    </source>
</evidence>
<name>A0ABW5JEN9_9BACT</name>
<evidence type="ECO:0000313" key="3">
    <source>
        <dbReference type="EMBL" id="MFD2523608.1"/>
    </source>
</evidence>
<keyword evidence="1" id="KW-0812">Transmembrane</keyword>
<organism evidence="3 4">
    <name type="scientific">Emticicia soli</name>
    <dbReference type="NCBI Taxonomy" id="2027878"/>
    <lineage>
        <taxon>Bacteria</taxon>
        <taxon>Pseudomonadati</taxon>
        <taxon>Bacteroidota</taxon>
        <taxon>Cytophagia</taxon>
        <taxon>Cytophagales</taxon>
        <taxon>Leadbetterellaceae</taxon>
        <taxon>Emticicia</taxon>
    </lineage>
</organism>
<dbReference type="Pfam" id="PF06580">
    <property type="entry name" value="His_kinase"/>
    <property type="match status" value="1"/>
</dbReference>
<dbReference type="RefSeq" id="WP_340233643.1">
    <property type="nucleotide sequence ID" value="NZ_JBBEWC010000001.1"/>
</dbReference>
<keyword evidence="4" id="KW-1185">Reference proteome</keyword>
<gene>
    <name evidence="3" type="ORF">ACFSR2_22100</name>
</gene>
<keyword evidence="1" id="KW-0472">Membrane</keyword>
<comment type="caution">
    <text evidence="3">The sequence shown here is derived from an EMBL/GenBank/DDBJ whole genome shotgun (WGS) entry which is preliminary data.</text>
</comment>
<accession>A0ABW5JEN9</accession>
<sequence>MFRKSLMIDKKTSIRFNLIFWLIYFLYEWLGVGAMTENYHASLIKASIYIPTAFLASYISIHILFRKYFLSDNKTILWLSLIVVAIAFSFLKRAINYFYIYPHVEAHNYPGPFVYFPKLSYEFINLYFIVFLYGMFYFLRGWYSQQQAMNSLKQEKTAAELELLKSQVQPHFIFNTLNSIYAEAFKKSPETAQQIIKLSNLIEYTLYDSKKEKVALEDELKYIRNYVDLQKIRIGDKVDISFNVYNNINHILIPPLLLLPIIENCFKHGVNNSINPSWLRIDISANKHELIVKVENSFEPDAESQKLHNGGLGLSNVERRLALLYPGKHDFKTYCEVNSFLVVLKLVFE</sequence>
<dbReference type="PANTHER" id="PTHR34220">
    <property type="entry name" value="SENSOR HISTIDINE KINASE YPDA"/>
    <property type="match status" value="1"/>
</dbReference>
<keyword evidence="3" id="KW-0418">Kinase</keyword>
<protein>
    <submittedName>
        <fullName evidence="3">Sensor histidine kinase</fullName>
        <ecNumber evidence="3">2.7.13.3</ecNumber>
    </submittedName>
</protein>
<keyword evidence="3" id="KW-0808">Transferase</keyword>
<dbReference type="InterPro" id="IPR010559">
    <property type="entry name" value="Sig_transdc_His_kin_internal"/>
</dbReference>
<dbReference type="EC" id="2.7.13.3" evidence="3"/>
<feature type="transmembrane region" description="Helical" evidence="1">
    <location>
        <begin position="42"/>
        <end position="65"/>
    </location>
</feature>
<feature type="transmembrane region" description="Helical" evidence="1">
    <location>
        <begin position="12"/>
        <end position="30"/>
    </location>
</feature>
<evidence type="ECO:0000259" key="2">
    <source>
        <dbReference type="Pfam" id="PF06580"/>
    </source>
</evidence>
<dbReference type="InterPro" id="IPR050640">
    <property type="entry name" value="Bact_2-comp_sensor_kinase"/>
</dbReference>
<dbReference type="Proteomes" id="UP001597510">
    <property type="component" value="Unassembled WGS sequence"/>
</dbReference>
<feature type="domain" description="Signal transduction histidine kinase internal region" evidence="2">
    <location>
        <begin position="159"/>
        <end position="237"/>
    </location>
</feature>
<keyword evidence="1" id="KW-1133">Transmembrane helix</keyword>
<feature type="transmembrane region" description="Helical" evidence="1">
    <location>
        <begin position="119"/>
        <end position="139"/>
    </location>
</feature>
<dbReference type="EMBL" id="JBHULC010000038">
    <property type="protein sequence ID" value="MFD2523608.1"/>
    <property type="molecule type" value="Genomic_DNA"/>
</dbReference>
<dbReference type="InterPro" id="IPR036890">
    <property type="entry name" value="HATPase_C_sf"/>
</dbReference>
<dbReference type="PANTHER" id="PTHR34220:SF7">
    <property type="entry name" value="SENSOR HISTIDINE KINASE YPDA"/>
    <property type="match status" value="1"/>
</dbReference>
<reference evidence="4" key="1">
    <citation type="journal article" date="2019" name="Int. J. Syst. Evol. Microbiol.">
        <title>The Global Catalogue of Microorganisms (GCM) 10K type strain sequencing project: providing services to taxonomists for standard genome sequencing and annotation.</title>
        <authorList>
            <consortium name="The Broad Institute Genomics Platform"/>
            <consortium name="The Broad Institute Genome Sequencing Center for Infectious Disease"/>
            <person name="Wu L."/>
            <person name="Ma J."/>
        </authorList>
    </citation>
    <scope>NUCLEOTIDE SEQUENCE [LARGE SCALE GENOMIC DNA]</scope>
    <source>
        <strain evidence="4">KCTC 52344</strain>
    </source>
</reference>
<proteinExistence type="predicted"/>
<evidence type="ECO:0000313" key="4">
    <source>
        <dbReference type="Proteomes" id="UP001597510"/>
    </source>
</evidence>
<feature type="transmembrane region" description="Helical" evidence="1">
    <location>
        <begin position="77"/>
        <end position="99"/>
    </location>
</feature>
<dbReference type="GO" id="GO:0004673">
    <property type="term" value="F:protein histidine kinase activity"/>
    <property type="evidence" value="ECO:0007669"/>
    <property type="project" value="UniProtKB-EC"/>
</dbReference>